<name>A0A7X5KMA1_9FIRM</name>
<dbReference type="Pfam" id="PF04055">
    <property type="entry name" value="Radical_SAM"/>
    <property type="match status" value="1"/>
</dbReference>
<dbReference type="CDD" id="cd21124">
    <property type="entry name" value="SPASM_CteB-like"/>
    <property type="match status" value="1"/>
</dbReference>
<evidence type="ECO:0000313" key="8">
    <source>
        <dbReference type="EMBL" id="NDL67594.1"/>
    </source>
</evidence>
<dbReference type="InterPro" id="IPR007197">
    <property type="entry name" value="rSAM"/>
</dbReference>
<protein>
    <submittedName>
        <fullName evidence="8">Thioether cross-link-forming SCIFF peptide maturase</fullName>
    </submittedName>
</protein>
<reference evidence="8 9" key="1">
    <citation type="submission" date="2020-01" db="EMBL/GenBank/DDBJ databases">
        <title>Anaeroalcalibacter tamaniensis gen. nov., sp. nov., moderately halophilic strictly anaerobic fermenter bacterium from mud volcano of Taman peninsula.</title>
        <authorList>
            <person name="Frolova A."/>
            <person name="Merkel A.Y."/>
            <person name="Slobodkin A.I."/>
        </authorList>
    </citation>
    <scope>NUCLEOTIDE SEQUENCE [LARGE SCALE GENOMIC DNA]</scope>
    <source>
        <strain evidence="8 9">F-3ap</strain>
    </source>
</reference>
<dbReference type="Gene3D" id="3.20.20.70">
    <property type="entry name" value="Aldolase class I"/>
    <property type="match status" value="1"/>
</dbReference>
<gene>
    <name evidence="8" type="primary">scfB</name>
    <name evidence="8" type="ORF">GXN74_07525</name>
</gene>
<dbReference type="SFLD" id="SFLDG01386">
    <property type="entry name" value="main_SPASM_domain-containing"/>
    <property type="match status" value="1"/>
</dbReference>
<dbReference type="NCBIfam" id="TIGR04085">
    <property type="entry name" value="rSAM_more_4Fe4S"/>
    <property type="match status" value="1"/>
</dbReference>
<dbReference type="SUPFAM" id="SSF102114">
    <property type="entry name" value="Radical SAM enzymes"/>
    <property type="match status" value="1"/>
</dbReference>
<dbReference type="AlphaFoldDB" id="A0A7X5KMA1"/>
<keyword evidence="2" id="KW-0004">4Fe-4S</keyword>
<dbReference type="InterPro" id="IPR023867">
    <property type="entry name" value="Sulphatase_maturase_rSAM"/>
</dbReference>
<evidence type="ECO:0000256" key="3">
    <source>
        <dbReference type="ARBA" id="ARBA00022691"/>
    </source>
</evidence>
<evidence type="ECO:0000256" key="6">
    <source>
        <dbReference type="ARBA" id="ARBA00023014"/>
    </source>
</evidence>
<keyword evidence="5" id="KW-0408">Iron</keyword>
<keyword evidence="9" id="KW-1185">Reference proteome</keyword>
<evidence type="ECO:0000313" key="9">
    <source>
        <dbReference type="Proteomes" id="UP000461585"/>
    </source>
</evidence>
<dbReference type="EMBL" id="JAAEEH010000017">
    <property type="protein sequence ID" value="NDL67594.1"/>
    <property type="molecule type" value="Genomic_DNA"/>
</dbReference>
<keyword evidence="3" id="KW-0949">S-adenosyl-L-methionine</keyword>
<sequence length="455" mass="51746">MIHQYKMNDLNIILDVDSGAVHLVDEETYAVVALLDKGMGKEAVVQELKDRHGEEKLLEVLEEVEELKDKGQLFSEEDYSQVLAGFGDRQTVVKAMCLHIAHDCNLRCGYCFAGEGEYHGDRSMMSAEVGRKAVDFLVENSGSRRNLEIDFFGGEPLMNFGVVKEIVAYAKSVEKEHNKNFRFTITTNGVLLDEEKLAFINEHMYNVVLSIDGRKEVHDRMRPAPNGKGSYDLILPKFKEVAESRGQKNYYVRGTFTRHNLDFSKDVMDLAEQGFRQISVEPVVADEAFDYALREEDLGALQDEYELLAERMLESRKAGKDFNFFHFFIDLNQGPCISKRITGCGAGFEYLAVTPWGDLYPCHQFVGMEEFKMGSLEEGVRNKQLEKEFKGCNVYEKPACTRCWAKFYCSGGCNANSYNFHGSIREVYGTGCVLEKKRVECAIYLKAKSILEEQE</sequence>
<proteinExistence type="predicted"/>
<evidence type="ECO:0000256" key="1">
    <source>
        <dbReference type="ARBA" id="ARBA00001966"/>
    </source>
</evidence>
<dbReference type="SFLD" id="SFLDG01067">
    <property type="entry name" value="SPASM/twitch_domain_containing"/>
    <property type="match status" value="1"/>
</dbReference>
<keyword evidence="4" id="KW-0479">Metal-binding</keyword>
<dbReference type="PANTHER" id="PTHR43273:SF8">
    <property type="entry name" value="RADICAL SAM DOMAIN PROTEIN"/>
    <property type="match status" value="1"/>
</dbReference>
<dbReference type="CDD" id="cd01335">
    <property type="entry name" value="Radical_SAM"/>
    <property type="match status" value="1"/>
</dbReference>
<evidence type="ECO:0000256" key="5">
    <source>
        <dbReference type="ARBA" id="ARBA00023004"/>
    </source>
</evidence>
<dbReference type="GO" id="GO:0051539">
    <property type="term" value="F:4 iron, 4 sulfur cluster binding"/>
    <property type="evidence" value="ECO:0007669"/>
    <property type="project" value="UniProtKB-KW"/>
</dbReference>
<evidence type="ECO:0000256" key="4">
    <source>
        <dbReference type="ARBA" id="ARBA00022723"/>
    </source>
</evidence>
<dbReference type="InterPro" id="IPR024025">
    <property type="entry name" value="SCIFF_rSAM_maturase"/>
</dbReference>
<dbReference type="SFLD" id="SFLDG01384">
    <property type="entry name" value="thioether_bond_formation_requi"/>
    <property type="match status" value="1"/>
</dbReference>
<dbReference type="PROSITE" id="PS51918">
    <property type="entry name" value="RADICAL_SAM"/>
    <property type="match status" value="1"/>
</dbReference>
<dbReference type="InterPro" id="IPR023885">
    <property type="entry name" value="4Fe4S-binding_SPASM_dom"/>
</dbReference>
<dbReference type="SFLD" id="SFLDS00029">
    <property type="entry name" value="Radical_SAM"/>
    <property type="match status" value="1"/>
</dbReference>
<dbReference type="RefSeq" id="WP_162370321.1">
    <property type="nucleotide sequence ID" value="NZ_JAAEEH010000017.1"/>
</dbReference>
<dbReference type="InterPro" id="IPR000385">
    <property type="entry name" value="MoaA_NifB_PqqE_Fe-S-bd_CS"/>
</dbReference>
<accession>A0A7X5KMA1</accession>
<dbReference type="PROSITE" id="PS01305">
    <property type="entry name" value="MOAA_NIFB_PQQE"/>
    <property type="match status" value="1"/>
</dbReference>
<dbReference type="PANTHER" id="PTHR43273">
    <property type="entry name" value="ANAEROBIC SULFATASE-MATURATING ENZYME HOMOLOG ASLB-RELATED"/>
    <property type="match status" value="1"/>
</dbReference>
<comment type="cofactor">
    <cofactor evidence="1">
        <name>[4Fe-4S] cluster</name>
        <dbReference type="ChEBI" id="CHEBI:49883"/>
    </cofactor>
</comment>
<evidence type="ECO:0000256" key="2">
    <source>
        <dbReference type="ARBA" id="ARBA00022485"/>
    </source>
</evidence>
<dbReference type="NCBIfam" id="TIGR03974">
    <property type="entry name" value="rSAM_six_Cys"/>
    <property type="match status" value="1"/>
</dbReference>
<dbReference type="InterPro" id="IPR058240">
    <property type="entry name" value="rSAM_sf"/>
</dbReference>
<comment type="caution">
    <text evidence="8">The sequence shown here is derived from an EMBL/GenBank/DDBJ whole genome shotgun (WGS) entry which is preliminary data.</text>
</comment>
<keyword evidence="6" id="KW-0411">Iron-sulfur</keyword>
<dbReference type="GO" id="GO:0046872">
    <property type="term" value="F:metal ion binding"/>
    <property type="evidence" value="ECO:0007669"/>
    <property type="project" value="UniProtKB-KW"/>
</dbReference>
<dbReference type="Proteomes" id="UP000461585">
    <property type="component" value="Unassembled WGS sequence"/>
</dbReference>
<dbReference type="GO" id="GO:0016491">
    <property type="term" value="F:oxidoreductase activity"/>
    <property type="evidence" value="ECO:0007669"/>
    <property type="project" value="InterPro"/>
</dbReference>
<dbReference type="InterPro" id="IPR013785">
    <property type="entry name" value="Aldolase_TIM"/>
</dbReference>
<dbReference type="InterPro" id="IPR047602">
    <property type="entry name" value="SPASM_CteB-like"/>
</dbReference>
<organism evidence="8 9">
    <name type="scientific">Anaerotalea alkaliphila</name>
    <dbReference type="NCBI Taxonomy" id="2662126"/>
    <lineage>
        <taxon>Bacteria</taxon>
        <taxon>Bacillati</taxon>
        <taxon>Bacillota</taxon>
        <taxon>Clostridia</taxon>
        <taxon>Eubacteriales</taxon>
        <taxon>Anaerotalea</taxon>
    </lineage>
</organism>
<feature type="domain" description="Radical SAM core" evidence="7">
    <location>
        <begin position="90"/>
        <end position="323"/>
    </location>
</feature>
<evidence type="ECO:0000259" key="7">
    <source>
        <dbReference type="PROSITE" id="PS51918"/>
    </source>
</evidence>